<proteinExistence type="predicted"/>
<evidence type="ECO:0000313" key="2">
    <source>
        <dbReference type="EMBL" id="CAE8652500.1"/>
    </source>
</evidence>
<name>A0A813IMH9_POLGL</name>
<protein>
    <submittedName>
        <fullName evidence="2">Uncharacterized protein</fullName>
    </submittedName>
</protein>
<dbReference type="EMBL" id="CAJNNW010010816">
    <property type="protein sequence ID" value="CAE8652500.1"/>
    <property type="molecule type" value="Genomic_DNA"/>
</dbReference>
<accession>A0A813IMH9</accession>
<dbReference type="Proteomes" id="UP000626109">
    <property type="component" value="Unassembled WGS sequence"/>
</dbReference>
<sequence>MSWLSDALQKVQSRGSDLKEKVREQASKLAARDGGVAGFLQGEQGSRGTATWLQAQEAEARVEAEARRLAQAGPATEVLERWLSLLRAPQRRYVDAPTVDSRRRAGGGAAARPRELTFRQVFLRSRALELAVDAAAQAPELRAALRSHALAAPEAWPDSCPPAMAFSRAFVALLWTTIGPTEVWLGLLGILLSSEKAPGSANDGEEPCHSWLLQLLASRRLGWEAADAQERESEIWALEEAAKSSLDGLQEVEGPSEASSSVGGQSRLLELLSALTQRGSATAKAQRAWELRAGLAEDLARAAVSEAQREENACSAAAAVALAAAARAETFQAAAGQAALAHAQRTELGQRAEDLRERLQVLAPETQRLQTEIQAAEERQQELLMHMKENKELLDGLKKRRAETRKQEGYLTSDLLRADGVYASKLADEDESKQRAE</sequence>
<feature type="coiled-coil region" evidence="1">
    <location>
        <begin position="366"/>
        <end position="407"/>
    </location>
</feature>
<keyword evidence="1" id="KW-0175">Coiled coil</keyword>
<evidence type="ECO:0000313" key="3">
    <source>
        <dbReference type="Proteomes" id="UP000626109"/>
    </source>
</evidence>
<gene>
    <name evidence="2" type="ORF">PGLA2088_LOCUS9737</name>
</gene>
<comment type="caution">
    <text evidence="2">The sequence shown here is derived from an EMBL/GenBank/DDBJ whole genome shotgun (WGS) entry which is preliminary data.</text>
</comment>
<dbReference type="AlphaFoldDB" id="A0A813IMH9"/>
<organism evidence="2 3">
    <name type="scientific">Polarella glacialis</name>
    <name type="common">Dinoflagellate</name>
    <dbReference type="NCBI Taxonomy" id="89957"/>
    <lineage>
        <taxon>Eukaryota</taxon>
        <taxon>Sar</taxon>
        <taxon>Alveolata</taxon>
        <taxon>Dinophyceae</taxon>
        <taxon>Suessiales</taxon>
        <taxon>Suessiaceae</taxon>
        <taxon>Polarella</taxon>
    </lineage>
</organism>
<feature type="non-terminal residue" evidence="2">
    <location>
        <position position="437"/>
    </location>
</feature>
<reference evidence="2" key="1">
    <citation type="submission" date="2021-02" db="EMBL/GenBank/DDBJ databases">
        <authorList>
            <person name="Dougan E. K."/>
            <person name="Rhodes N."/>
            <person name="Thang M."/>
            <person name="Chan C."/>
        </authorList>
    </citation>
    <scope>NUCLEOTIDE SEQUENCE</scope>
</reference>
<evidence type="ECO:0000256" key="1">
    <source>
        <dbReference type="SAM" id="Coils"/>
    </source>
</evidence>